<keyword evidence="1" id="KW-0812">Transmembrane</keyword>
<protein>
    <submittedName>
        <fullName evidence="2">Sporulation protein</fullName>
    </submittedName>
</protein>
<dbReference type="OrthoDB" id="4722315at2"/>
<dbReference type="InterPro" id="IPR010773">
    <property type="entry name" value="Mycophage_PG1_Gp7"/>
</dbReference>
<dbReference type="Pfam" id="PF07098">
    <property type="entry name" value="DUF1360"/>
    <property type="match status" value="1"/>
</dbReference>
<proteinExistence type="predicted"/>
<evidence type="ECO:0000256" key="1">
    <source>
        <dbReference type="SAM" id="Phobius"/>
    </source>
</evidence>
<feature type="transmembrane region" description="Helical" evidence="1">
    <location>
        <begin position="6"/>
        <end position="24"/>
    </location>
</feature>
<keyword evidence="1" id="KW-1133">Transmembrane helix</keyword>
<feature type="transmembrane region" description="Helical" evidence="1">
    <location>
        <begin position="89"/>
        <end position="112"/>
    </location>
</feature>
<dbReference type="EMBL" id="QNQT01000009">
    <property type="protein sequence ID" value="RDU35596.1"/>
    <property type="molecule type" value="Genomic_DNA"/>
</dbReference>
<gene>
    <name evidence="2" type="ORF">DRW41_17850</name>
</gene>
<reference evidence="2 3" key="1">
    <citation type="submission" date="2018-07" db="EMBL/GenBank/DDBJ databases">
        <title>Bacillus sp. YLB-04 draft genome sequence.</title>
        <authorList>
            <person name="Yu L."/>
            <person name="Tang X."/>
        </authorList>
    </citation>
    <scope>NUCLEOTIDE SEQUENCE [LARGE SCALE GENOMIC DNA]</scope>
    <source>
        <strain evidence="2 3">YLB-04</strain>
    </source>
</reference>
<comment type="caution">
    <text evidence="2">The sequence shown here is derived from an EMBL/GenBank/DDBJ whole genome shotgun (WGS) entry which is preliminary data.</text>
</comment>
<organism evidence="2 3">
    <name type="scientific">Neobacillus piezotolerans</name>
    <dbReference type="NCBI Taxonomy" id="2259171"/>
    <lineage>
        <taxon>Bacteria</taxon>
        <taxon>Bacillati</taxon>
        <taxon>Bacillota</taxon>
        <taxon>Bacilli</taxon>
        <taxon>Bacillales</taxon>
        <taxon>Bacillaceae</taxon>
        <taxon>Neobacillus</taxon>
    </lineage>
</organism>
<keyword evidence="1" id="KW-0472">Membrane</keyword>
<name>A0A3D8GNF2_9BACI</name>
<accession>A0A3D8GNF2</accession>
<keyword evidence="3" id="KW-1185">Reference proteome</keyword>
<dbReference type="RefSeq" id="WP_115453380.1">
    <property type="nucleotide sequence ID" value="NZ_QNQT01000009.1"/>
</dbReference>
<dbReference type="AlphaFoldDB" id="A0A3D8GNF2"/>
<evidence type="ECO:0000313" key="3">
    <source>
        <dbReference type="Proteomes" id="UP000257144"/>
    </source>
</evidence>
<evidence type="ECO:0000313" key="2">
    <source>
        <dbReference type="EMBL" id="RDU35596.1"/>
    </source>
</evidence>
<sequence>MENLSIGLFALLGLASFRLTRVIVYDKIAEFIRAPFLDEIIENGEVYIAPKGKGIRKWIGELISCYWCTGVWVSGCLLGSYFFFPKIGIPIILVFAVAGVAGIIETIIGRLLGD</sequence>
<dbReference type="Proteomes" id="UP000257144">
    <property type="component" value="Unassembled WGS sequence"/>
</dbReference>
<feature type="transmembrane region" description="Helical" evidence="1">
    <location>
        <begin position="63"/>
        <end position="83"/>
    </location>
</feature>